<keyword evidence="1" id="KW-0963">Cytoplasm</keyword>
<evidence type="ECO:0000256" key="3">
    <source>
        <dbReference type="SAM" id="MobiDB-lite"/>
    </source>
</evidence>
<evidence type="ECO:0000313" key="5">
    <source>
        <dbReference type="EMBL" id="CAD6198248.1"/>
    </source>
</evidence>
<gene>
    <name evidence="5" type="ORF">CAUJ_LOCUS14154</name>
</gene>
<organism evidence="5 6">
    <name type="scientific">Caenorhabditis auriculariae</name>
    <dbReference type="NCBI Taxonomy" id="2777116"/>
    <lineage>
        <taxon>Eukaryota</taxon>
        <taxon>Metazoa</taxon>
        <taxon>Ecdysozoa</taxon>
        <taxon>Nematoda</taxon>
        <taxon>Chromadorea</taxon>
        <taxon>Rhabditida</taxon>
        <taxon>Rhabditina</taxon>
        <taxon>Rhabditomorpha</taxon>
        <taxon>Rhabditoidea</taxon>
        <taxon>Rhabditidae</taxon>
        <taxon>Peloderinae</taxon>
        <taxon>Caenorhabditis</taxon>
    </lineage>
</organism>
<dbReference type="Proteomes" id="UP000835052">
    <property type="component" value="Unassembled WGS sequence"/>
</dbReference>
<evidence type="ECO:0000313" key="6">
    <source>
        <dbReference type="Proteomes" id="UP000835052"/>
    </source>
</evidence>
<name>A0A8S1HSI1_9PELO</name>
<dbReference type="GO" id="GO:0017101">
    <property type="term" value="C:aminoacyl-tRNA synthetase multienzyme complex"/>
    <property type="evidence" value="ECO:0007669"/>
    <property type="project" value="TreeGrafter"/>
</dbReference>
<protein>
    <recommendedName>
        <fullName evidence="2">Aspartyl-tRNA synthetase</fullName>
    </recommendedName>
</protein>
<dbReference type="FunFam" id="2.40.50.140:FF:000132">
    <property type="entry name" value="Aspartyl-tRNA synthetase, cytoplasmic"/>
    <property type="match status" value="1"/>
</dbReference>
<dbReference type="GO" id="GO:0005524">
    <property type="term" value="F:ATP binding"/>
    <property type="evidence" value="ECO:0007669"/>
    <property type="project" value="InterPro"/>
</dbReference>
<reference evidence="5" key="1">
    <citation type="submission" date="2020-10" db="EMBL/GenBank/DDBJ databases">
        <authorList>
            <person name="Kikuchi T."/>
        </authorList>
    </citation>
    <scope>NUCLEOTIDE SEQUENCE</scope>
    <source>
        <strain evidence="5">NKZ352</strain>
    </source>
</reference>
<dbReference type="GO" id="GO:0004815">
    <property type="term" value="F:aspartate-tRNA ligase activity"/>
    <property type="evidence" value="ECO:0007669"/>
    <property type="project" value="InterPro"/>
</dbReference>
<feature type="compositionally biased region" description="Basic and acidic residues" evidence="3">
    <location>
        <begin position="12"/>
        <end position="33"/>
    </location>
</feature>
<dbReference type="GO" id="GO:0006422">
    <property type="term" value="P:aspartyl-tRNA aminoacylation"/>
    <property type="evidence" value="ECO:0007669"/>
    <property type="project" value="InterPro"/>
</dbReference>
<sequence>MTDENAGGEQPKLSKKELNKLARKAQKAEKAGAKGDNSQQQAGGDDEDFSKDFYGSYGLIQSTEKRDISFTPVKGVSGDLAGQKVWLRGRVHNIRAKGKTCFIVLRQGIYTIQVSLFVTEKISKQMIKFVAGISKESIIDVEGSVEKVENPVDSCTQKDVELLASQVFVVSASDPRLPLQIEDASRSAPTEEEKAGNNKLAVVNLDTRLDNRILDLRTTTSRGIFCDPIRRLPSFPQHPERPGIFWKSRRPKLSRLPAKEAPMSLR</sequence>
<keyword evidence="6" id="KW-1185">Reference proteome</keyword>
<dbReference type="CDD" id="cd04320">
    <property type="entry name" value="AspRS_cyto_N"/>
    <property type="match status" value="1"/>
</dbReference>
<dbReference type="InterPro" id="IPR004365">
    <property type="entry name" value="NA-bd_OB_tRNA"/>
</dbReference>
<dbReference type="EMBL" id="CAJGYM010000119">
    <property type="protein sequence ID" value="CAD6198248.1"/>
    <property type="molecule type" value="Genomic_DNA"/>
</dbReference>
<dbReference type="GO" id="GO:0005829">
    <property type="term" value="C:cytosol"/>
    <property type="evidence" value="ECO:0007669"/>
    <property type="project" value="TreeGrafter"/>
</dbReference>
<dbReference type="InterPro" id="IPR004523">
    <property type="entry name" value="Asp-tRNA_synthase_2"/>
</dbReference>
<dbReference type="Gene3D" id="2.40.50.140">
    <property type="entry name" value="Nucleic acid-binding proteins"/>
    <property type="match status" value="1"/>
</dbReference>
<dbReference type="InterPro" id="IPR012340">
    <property type="entry name" value="NA-bd_OB-fold"/>
</dbReference>
<dbReference type="PANTHER" id="PTHR43450:SF1">
    <property type="entry name" value="ASPARTATE--TRNA LIGASE, CYTOPLASMIC"/>
    <property type="match status" value="1"/>
</dbReference>
<dbReference type="SUPFAM" id="SSF50249">
    <property type="entry name" value="Nucleic acid-binding proteins"/>
    <property type="match status" value="1"/>
</dbReference>
<evidence type="ECO:0000256" key="2">
    <source>
        <dbReference type="ARBA" id="ARBA00033155"/>
    </source>
</evidence>
<comment type="caution">
    <text evidence="5">The sequence shown here is derived from an EMBL/GenBank/DDBJ whole genome shotgun (WGS) entry which is preliminary data.</text>
</comment>
<evidence type="ECO:0000256" key="1">
    <source>
        <dbReference type="ARBA" id="ARBA00022490"/>
    </source>
</evidence>
<accession>A0A8S1HSI1</accession>
<dbReference type="PANTHER" id="PTHR43450">
    <property type="entry name" value="ASPARTYL-TRNA SYNTHETASE"/>
    <property type="match status" value="1"/>
</dbReference>
<dbReference type="AlphaFoldDB" id="A0A8S1HSI1"/>
<feature type="region of interest" description="Disordered" evidence="3">
    <location>
        <begin position="1"/>
        <end position="48"/>
    </location>
</feature>
<dbReference type="Pfam" id="PF01336">
    <property type="entry name" value="tRNA_anti-codon"/>
    <property type="match status" value="1"/>
</dbReference>
<dbReference type="OrthoDB" id="372395at2759"/>
<dbReference type="GO" id="GO:0003723">
    <property type="term" value="F:RNA binding"/>
    <property type="evidence" value="ECO:0007669"/>
    <property type="project" value="TreeGrafter"/>
</dbReference>
<feature type="domain" description="OB" evidence="4">
    <location>
        <begin position="85"/>
        <end position="168"/>
    </location>
</feature>
<evidence type="ECO:0000259" key="4">
    <source>
        <dbReference type="Pfam" id="PF01336"/>
    </source>
</evidence>
<proteinExistence type="predicted"/>